<proteinExistence type="predicted"/>
<keyword evidence="2" id="KW-0732">Signal</keyword>
<comment type="caution">
    <text evidence="3">The sequence shown here is derived from an EMBL/GenBank/DDBJ whole genome shotgun (WGS) entry which is preliminary data.</text>
</comment>
<accession>A0A7J6TY58</accession>
<feature type="chain" id="PRO_5029476485" evidence="2">
    <location>
        <begin position="21"/>
        <end position="165"/>
    </location>
</feature>
<gene>
    <name evidence="3" type="ORF">FOZ62_009327</name>
</gene>
<evidence type="ECO:0000313" key="3">
    <source>
        <dbReference type="EMBL" id="KAF4750193.1"/>
    </source>
</evidence>
<sequence length="165" mass="18730">MAVFVHAIVIFVLASTPVTAMQSGARKRPRTVGGQREVDDSTTERLDQLETQMSKLQIDDSTTGRLNNLETKISELMERMSRLEGGVSAIGEKTYWLSSKNGQIYDDTDTCSVEYAESFLNVLLPYKRGHSKYEIHWFERRPHGKTISLNILKIVSAIGFRFQNE</sequence>
<dbReference type="AlphaFoldDB" id="A0A7J6TY58"/>
<protein>
    <submittedName>
        <fullName evidence="3">Uncharacterized protein</fullName>
    </submittedName>
</protein>
<evidence type="ECO:0000256" key="2">
    <source>
        <dbReference type="SAM" id="SignalP"/>
    </source>
</evidence>
<feature type="region of interest" description="Disordered" evidence="1">
    <location>
        <begin position="24"/>
        <end position="43"/>
    </location>
</feature>
<reference evidence="3 4" key="1">
    <citation type="submission" date="2020-04" db="EMBL/GenBank/DDBJ databases">
        <title>Perkinsus olseni comparative genomics.</title>
        <authorList>
            <person name="Bogema D.R."/>
        </authorList>
    </citation>
    <scope>NUCLEOTIDE SEQUENCE [LARGE SCALE GENOMIC DNA]</scope>
    <source>
        <strain evidence="3">ATCC PRA-205</strain>
    </source>
</reference>
<dbReference type="EMBL" id="JABANM010003835">
    <property type="protein sequence ID" value="KAF4750193.1"/>
    <property type="molecule type" value="Genomic_DNA"/>
</dbReference>
<evidence type="ECO:0000256" key="1">
    <source>
        <dbReference type="SAM" id="MobiDB-lite"/>
    </source>
</evidence>
<organism evidence="3 4">
    <name type="scientific">Perkinsus olseni</name>
    <name type="common">Perkinsus atlanticus</name>
    <dbReference type="NCBI Taxonomy" id="32597"/>
    <lineage>
        <taxon>Eukaryota</taxon>
        <taxon>Sar</taxon>
        <taxon>Alveolata</taxon>
        <taxon>Perkinsozoa</taxon>
        <taxon>Perkinsea</taxon>
        <taxon>Perkinsida</taxon>
        <taxon>Perkinsidae</taxon>
        <taxon>Perkinsus</taxon>
    </lineage>
</organism>
<feature type="signal peptide" evidence="2">
    <location>
        <begin position="1"/>
        <end position="20"/>
    </location>
</feature>
<evidence type="ECO:0000313" key="4">
    <source>
        <dbReference type="Proteomes" id="UP000574390"/>
    </source>
</evidence>
<name>A0A7J6TY58_PEROL</name>
<dbReference type="Proteomes" id="UP000574390">
    <property type="component" value="Unassembled WGS sequence"/>
</dbReference>